<feature type="compositionally biased region" description="Polar residues" evidence="1">
    <location>
        <begin position="265"/>
        <end position="274"/>
    </location>
</feature>
<evidence type="ECO:0000256" key="1">
    <source>
        <dbReference type="SAM" id="MobiDB-lite"/>
    </source>
</evidence>
<evidence type="ECO:0000313" key="3">
    <source>
        <dbReference type="EMBL" id="ESS61560.1"/>
    </source>
</evidence>
<dbReference type="AlphaFoldDB" id="V5ALK6"/>
<organism evidence="3 4">
    <name type="scientific">Trypanosoma cruzi Dm28c</name>
    <dbReference type="NCBI Taxonomy" id="1416333"/>
    <lineage>
        <taxon>Eukaryota</taxon>
        <taxon>Discoba</taxon>
        <taxon>Euglenozoa</taxon>
        <taxon>Kinetoplastea</taxon>
        <taxon>Metakinetoplastina</taxon>
        <taxon>Trypanosomatida</taxon>
        <taxon>Trypanosomatidae</taxon>
        <taxon>Trypanosoma</taxon>
        <taxon>Schizotrypanum</taxon>
    </lineage>
</organism>
<feature type="compositionally biased region" description="Basic and acidic residues" evidence="1">
    <location>
        <begin position="220"/>
        <end position="238"/>
    </location>
</feature>
<evidence type="ECO:0000256" key="2">
    <source>
        <dbReference type="SAM" id="Phobius"/>
    </source>
</evidence>
<name>V5ALK6_TRYCR</name>
<sequence>MAREIKLRPNLFSSSFPVLLPDSKPSFYLFLISDFQDRASFCPPTDFLCLMVCASCYHLSLCGGCVLCIFLSLYVDGALFCAEGYTQVTGVMAMMTGRVLLVCALCVLWCGVCGGGCSETAPVLLGTGVTGNGNNPEGKNNTTDGVGGGGPTGQQAASQPAASLVPVPETKEESAPKTGARESGTAEEKIENKDTTGNRENEEGDRDTGEEDEAEEEVDDGKKEDGGEEKKKQEEKYDTSATKTKSAGGQEEPISPSRVEEVSNKTKPQSTQKTGNKHPAADGEGMQEENKRK</sequence>
<evidence type="ECO:0000313" key="4">
    <source>
        <dbReference type="Proteomes" id="UP000017861"/>
    </source>
</evidence>
<dbReference type="Proteomes" id="UP000017861">
    <property type="component" value="Unassembled WGS sequence"/>
</dbReference>
<feature type="compositionally biased region" description="Low complexity" evidence="1">
    <location>
        <begin position="153"/>
        <end position="168"/>
    </location>
</feature>
<keyword evidence="2" id="KW-0472">Membrane</keyword>
<accession>V5ALK6</accession>
<comment type="caution">
    <text evidence="3">The sequence shown here is derived from an EMBL/GenBank/DDBJ whole genome shotgun (WGS) entry which is preliminary data.</text>
</comment>
<dbReference type="VEuPathDB" id="TriTrypDB:TCDM_10853"/>
<feature type="region of interest" description="Disordered" evidence="1">
    <location>
        <begin position="131"/>
        <end position="293"/>
    </location>
</feature>
<feature type="transmembrane region" description="Helical" evidence="2">
    <location>
        <begin position="47"/>
        <end position="75"/>
    </location>
</feature>
<reference evidence="3 4" key="1">
    <citation type="journal article" date="2014" name="Genome Announc.">
        <title>Trypanosoma cruzi Clone Dm28c Draft Genome Sequence.</title>
        <authorList>
            <person name="Grisard E.C."/>
            <person name="Teixeira S.M."/>
            <person name="de Almeida L.G."/>
            <person name="Stoco P.H."/>
            <person name="Gerber A.L."/>
            <person name="Talavera-Lopez C."/>
            <person name="Lima O.C."/>
            <person name="Andersson B."/>
            <person name="de Vasconcelos A.T."/>
        </authorList>
    </citation>
    <scope>NUCLEOTIDE SEQUENCE [LARGE SCALE GENOMIC DNA]</scope>
    <source>
        <strain evidence="3 4">Dm28c</strain>
    </source>
</reference>
<proteinExistence type="predicted"/>
<feature type="transmembrane region" description="Helical" evidence="2">
    <location>
        <begin position="95"/>
        <end position="117"/>
    </location>
</feature>
<feature type="compositionally biased region" description="Basic and acidic residues" evidence="1">
    <location>
        <begin position="184"/>
        <end position="201"/>
    </location>
</feature>
<protein>
    <submittedName>
        <fullName evidence="3">Mucin-associated surface protein (MASP)</fullName>
    </submittedName>
</protein>
<keyword evidence="2" id="KW-1133">Transmembrane helix</keyword>
<dbReference type="EMBL" id="AYLP01000272">
    <property type="protein sequence ID" value="ESS61560.1"/>
    <property type="molecule type" value="Genomic_DNA"/>
</dbReference>
<gene>
    <name evidence="3" type="ORF">TCDM_10853</name>
</gene>
<keyword evidence="2" id="KW-0812">Transmembrane</keyword>
<feature type="compositionally biased region" description="Acidic residues" evidence="1">
    <location>
        <begin position="202"/>
        <end position="219"/>
    </location>
</feature>